<evidence type="ECO:0000259" key="3">
    <source>
        <dbReference type="PROSITE" id="PS50076"/>
    </source>
</evidence>
<dbReference type="Pfam" id="PF01556">
    <property type="entry name" value="DnaJ_C"/>
    <property type="match status" value="1"/>
</dbReference>
<proteinExistence type="predicted"/>
<dbReference type="CDD" id="cd10747">
    <property type="entry name" value="DnaJ_C"/>
    <property type="match status" value="1"/>
</dbReference>
<dbReference type="Gene3D" id="1.10.287.110">
    <property type="entry name" value="DnaJ domain"/>
    <property type="match status" value="1"/>
</dbReference>
<dbReference type="InterPro" id="IPR002939">
    <property type="entry name" value="DnaJ_C"/>
</dbReference>
<reference evidence="4" key="1">
    <citation type="journal article" date="2023" name="Nat. Commun.">
        <title>Diploid and tetraploid genomes of Acorus and the evolution of monocots.</title>
        <authorList>
            <person name="Ma L."/>
            <person name="Liu K.W."/>
            <person name="Li Z."/>
            <person name="Hsiao Y.Y."/>
            <person name="Qi Y."/>
            <person name="Fu T."/>
            <person name="Tang G.D."/>
            <person name="Zhang D."/>
            <person name="Sun W.H."/>
            <person name="Liu D.K."/>
            <person name="Li Y."/>
            <person name="Chen G.Z."/>
            <person name="Liu X.D."/>
            <person name="Liao X.Y."/>
            <person name="Jiang Y.T."/>
            <person name="Yu X."/>
            <person name="Hao Y."/>
            <person name="Huang J."/>
            <person name="Zhao X.W."/>
            <person name="Ke S."/>
            <person name="Chen Y.Y."/>
            <person name="Wu W.L."/>
            <person name="Hsu J.L."/>
            <person name="Lin Y.F."/>
            <person name="Huang M.D."/>
            <person name="Li C.Y."/>
            <person name="Huang L."/>
            <person name="Wang Z.W."/>
            <person name="Zhao X."/>
            <person name="Zhong W.Y."/>
            <person name="Peng D.H."/>
            <person name="Ahmad S."/>
            <person name="Lan S."/>
            <person name="Zhang J.S."/>
            <person name="Tsai W.C."/>
            <person name="Van de Peer Y."/>
            <person name="Liu Z.J."/>
        </authorList>
    </citation>
    <scope>NUCLEOTIDE SEQUENCE</scope>
    <source>
        <strain evidence="4">SCP</strain>
    </source>
</reference>
<dbReference type="Gene3D" id="2.60.260.20">
    <property type="entry name" value="Urease metallochaperone UreE, N-terminal domain"/>
    <property type="match status" value="2"/>
</dbReference>
<dbReference type="GO" id="GO:0051082">
    <property type="term" value="F:unfolded protein binding"/>
    <property type="evidence" value="ECO:0007669"/>
    <property type="project" value="InterPro"/>
</dbReference>
<sequence>MGTDYYKILQVDRNAKDDDLKKAYRKLAMKWHPDKNPNNKKEAEAKFKQISEAYDVLSDPQKRAVYDQYGEEGLKGQVPPPGAGGAGGGMPSYFSSGDGPPMFRFNPRSADDIFAEFFGYSSPFGGGGGGGAGRRFGGGMFGEDIFSSFGGEGASAGGGGGHFPATRKASPIENMLPCSLEDLYKGTTKKMKISREISDASGRTMPMEEILTIVVKPGWKKGTKITFPEKGNEQPNIIPADLVFIIDEKPHSVFTREGNDLVTMQKITLLEALTGYTVNLTTLDGRTLTIPINSVIHPNYEEVVLKEGMPVPKDPSKRGNLRIKFQIRFPTRLTAEQKMGIKRLLAP</sequence>
<feature type="domain" description="J" evidence="3">
    <location>
        <begin position="4"/>
        <end position="70"/>
    </location>
</feature>
<dbReference type="SUPFAM" id="SSF46565">
    <property type="entry name" value="Chaperone J-domain"/>
    <property type="match status" value="1"/>
</dbReference>
<dbReference type="PANTHER" id="PTHR24078:SF577">
    <property type="entry name" value="OS05G0562300 PROTEIN"/>
    <property type="match status" value="1"/>
</dbReference>
<evidence type="ECO:0000313" key="5">
    <source>
        <dbReference type="Proteomes" id="UP001179952"/>
    </source>
</evidence>
<dbReference type="PANTHER" id="PTHR24078">
    <property type="entry name" value="DNAJ HOMOLOG SUBFAMILY C MEMBER"/>
    <property type="match status" value="1"/>
</dbReference>
<dbReference type="EMBL" id="JAUJYN010000003">
    <property type="protein sequence ID" value="KAK1276360.1"/>
    <property type="molecule type" value="Genomic_DNA"/>
</dbReference>
<dbReference type="InterPro" id="IPR036869">
    <property type="entry name" value="J_dom_sf"/>
</dbReference>
<dbReference type="FunFam" id="2.60.260.20:FF:000006">
    <property type="entry name" value="DnaJ subfamily B member 13"/>
    <property type="match status" value="1"/>
</dbReference>
<gene>
    <name evidence="4" type="ORF">QJS04_geneDACA022462</name>
</gene>
<name>A0AAV9BID3_ACOGR</name>
<evidence type="ECO:0000313" key="4">
    <source>
        <dbReference type="EMBL" id="KAK1276360.1"/>
    </source>
</evidence>
<dbReference type="GO" id="GO:0006457">
    <property type="term" value="P:protein folding"/>
    <property type="evidence" value="ECO:0007669"/>
    <property type="project" value="InterPro"/>
</dbReference>
<dbReference type="CDD" id="cd06257">
    <property type="entry name" value="DnaJ"/>
    <property type="match status" value="1"/>
</dbReference>
<dbReference type="InterPro" id="IPR008971">
    <property type="entry name" value="HSP40/DnaJ_pept-bd"/>
</dbReference>
<dbReference type="GO" id="GO:0005783">
    <property type="term" value="C:endoplasmic reticulum"/>
    <property type="evidence" value="ECO:0007669"/>
    <property type="project" value="UniProtKB-ARBA"/>
</dbReference>
<dbReference type="AlphaFoldDB" id="A0AAV9BID3"/>
<dbReference type="SUPFAM" id="SSF49493">
    <property type="entry name" value="HSP40/DnaJ peptide-binding domain"/>
    <property type="match status" value="2"/>
</dbReference>
<reference evidence="4" key="2">
    <citation type="submission" date="2023-06" db="EMBL/GenBank/DDBJ databases">
        <authorList>
            <person name="Ma L."/>
            <person name="Liu K.-W."/>
            <person name="Li Z."/>
            <person name="Hsiao Y.-Y."/>
            <person name="Qi Y."/>
            <person name="Fu T."/>
            <person name="Tang G."/>
            <person name="Zhang D."/>
            <person name="Sun W.-H."/>
            <person name="Liu D.-K."/>
            <person name="Li Y."/>
            <person name="Chen G.-Z."/>
            <person name="Liu X.-D."/>
            <person name="Liao X.-Y."/>
            <person name="Jiang Y.-T."/>
            <person name="Yu X."/>
            <person name="Hao Y."/>
            <person name="Huang J."/>
            <person name="Zhao X.-W."/>
            <person name="Ke S."/>
            <person name="Chen Y.-Y."/>
            <person name="Wu W.-L."/>
            <person name="Hsu J.-L."/>
            <person name="Lin Y.-F."/>
            <person name="Huang M.-D."/>
            <person name="Li C.-Y."/>
            <person name="Huang L."/>
            <person name="Wang Z.-W."/>
            <person name="Zhao X."/>
            <person name="Zhong W.-Y."/>
            <person name="Peng D.-H."/>
            <person name="Ahmad S."/>
            <person name="Lan S."/>
            <person name="Zhang J.-S."/>
            <person name="Tsai W.-C."/>
            <person name="Van De Peer Y."/>
            <person name="Liu Z.-J."/>
        </authorList>
    </citation>
    <scope>NUCLEOTIDE SEQUENCE</scope>
    <source>
        <strain evidence="4">SCP</strain>
        <tissue evidence="4">Leaves</tissue>
    </source>
</reference>
<protein>
    <recommendedName>
        <fullName evidence="3">J domain-containing protein</fullName>
    </recommendedName>
</protein>
<dbReference type="PROSITE" id="PS00636">
    <property type="entry name" value="DNAJ_1"/>
    <property type="match status" value="1"/>
</dbReference>
<dbReference type="SMART" id="SM00271">
    <property type="entry name" value="DnaJ"/>
    <property type="match status" value="1"/>
</dbReference>
<evidence type="ECO:0000256" key="1">
    <source>
        <dbReference type="ARBA" id="ARBA00023186"/>
    </source>
</evidence>
<feature type="region of interest" description="Disordered" evidence="2">
    <location>
        <begin position="73"/>
        <end position="93"/>
    </location>
</feature>
<dbReference type="Pfam" id="PF00226">
    <property type="entry name" value="DnaJ"/>
    <property type="match status" value="1"/>
</dbReference>
<dbReference type="InterPro" id="IPR001623">
    <property type="entry name" value="DnaJ_domain"/>
</dbReference>
<keyword evidence="1" id="KW-0143">Chaperone</keyword>
<dbReference type="GO" id="GO:0051087">
    <property type="term" value="F:protein-folding chaperone binding"/>
    <property type="evidence" value="ECO:0007669"/>
    <property type="project" value="TreeGrafter"/>
</dbReference>
<dbReference type="PROSITE" id="PS50076">
    <property type="entry name" value="DNAJ_2"/>
    <property type="match status" value="1"/>
</dbReference>
<dbReference type="FunFam" id="2.60.260.20:FF:000002">
    <property type="entry name" value="Dnaj homolog subfamily b member"/>
    <property type="match status" value="1"/>
</dbReference>
<accession>A0AAV9BID3</accession>
<dbReference type="GO" id="GO:0005829">
    <property type="term" value="C:cytosol"/>
    <property type="evidence" value="ECO:0007669"/>
    <property type="project" value="TreeGrafter"/>
</dbReference>
<dbReference type="Proteomes" id="UP001179952">
    <property type="component" value="Unassembled WGS sequence"/>
</dbReference>
<evidence type="ECO:0000256" key="2">
    <source>
        <dbReference type="SAM" id="MobiDB-lite"/>
    </source>
</evidence>
<dbReference type="PRINTS" id="PR00625">
    <property type="entry name" value="JDOMAIN"/>
</dbReference>
<dbReference type="InterPro" id="IPR018253">
    <property type="entry name" value="DnaJ_domain_CS"/>
</dbReference>
<dbReference type="FunFam" id="1.10.287.110:FF:000020">
    <property type="entry name" value="DnaJ subfamily B member 13"/>
    <property type="match status" value="1"/>
</dbReference>
<organism evidence="4 5">
    <name type="scientific">Acorus gramineus</name>
    <name type="common">Dwarf sweet flag</name>
    <dbReference type="NCBI Taxonomy" id="55184"/>
    <lineage>
        <taxon>Eukaryota</taxon>
        <taxon>Viridiplantae</taxon>
        <taxon>Streptophyta</taxon>
        <taxon>Embryophyta</taxon>
        <taxon>Tracheophyta</taxon>
        <taxon>Spermatophyta</taxon>
        <taxon>Magnoliopsida</taxon>
        <taxon>Liliopsida</taxon>
        <taxon>Acoraceae</taxon>
        <taxon>Acorus</taxon>
    </lineage>
</organism>
<comment type="caution">
    <text evidence="4">The sequence shown here is derived from an EMBL/GenBank/DDBJ whole genome shotgun (WGS) entry which is preliminary data.</text>
</comment>
<dbReference type="InterPro" id="IPR051339">
    <property type="entry name" value="DnaJ_subfamily_B"/>
</dbReference>
<keyword evidence="5" id="KW-1185">Reference proteome</keyword>